<dbReference type="RefSeq" id="WP_012509492.1">
    <property type="nucleotide sequence ID" value="NC_011060.1"/>
</dbReference>
<proteinExistence type="predicted"/>
<dbReference type="Gene3D" id="1.25.40.10">
    <property type="entry name" value="Tetratricopeptide repeat domain"/>
    <property type="match status" value="1"/>
</dbReference>
<evidence type="ECO:0000259" key="3">
    <source>
        <dbReference type="Pfam" id="PF13525"/>
    </source>
</evidence>
<feature type="signal peptide" evidence="2">
    <location>
        <begin position="1"/>
        <end position="31"/>
    </location>
</feature>
<keyword evidence="4" id="KW-0449">Lipoprotein</keyword>
<gene>
    <name evidence="4" type="ordered locus">Ppha_2881</name>
</gene>
<evidence type="ECO:0000256" key="1">
    <source>
        <dbReference type="ARBA" id="ARBA00022729"/>
    </source>
</evidence>
<keyword evidence="1 2" id="KW-0732">Signal</keyword>
<evidence type="ECO:0000313" key="4">
    <source>
        <dbReference type="EMBL" id="ACF45024.1"/>
    </source>
</evidence>
<keyword evidence="5" id="KW-1185">Reference proteome</keyword>
<dbReference type="AlphaFoldDB" id="B4SH36"/>
<dbReference type="Proteomes" id="UP000002724">
    <property type="component" value="Chromosome"/>
</dbReference>
<dbReference type="InterPro" id="IPR019734">
    <property type="entry name" value="TPR_rpt"/>
</dbReference>
<evidence type="ECO:0000256" key="2">
    <source>
        <dbReference type="SAM" id="SignalP"/>
    </source>
</evidence>
<organism evidence="4 5">
    <name type="scientific">Pelodictyon phaeoclathratiforme (strain DSM 5477 / BU-1)</name>
    <dbReference type="NCBI Taxonomy" id="324925"/>
    <lineage>
        <taxon>Bacteria</taxon>
        <taxon>Pseudomonadati</taxon>
        <taxon>Chlorobiota</taxon>
        <taxon>Chlorobiia</taxon>
        <taxon>Chlorobiales</taxon>
        <taxon>Chlorobiaceae</taxon>
        <taxon>Chlorobium/Pelodictyon group</taxon>
        <taxon>Pelodictyon</taxon>
    </lineage>
</organism>
<reference evidence="4 5" key="1">
    <citation type="submission" date="2008-06" db="EMBL/GenBank/DDBJ databases">
        <title>Complete sequence of Pelodictyon phaeoclathratiforme BU-1.</title>
        <authorList>
            <consortium name="US DOE Joint Genome Institute"/>
            <person name="Lucas S."/>
            <person name="Copeland A."/>
            <person name="Lapidus A."/>
            <person name="Glavina del Rio T."/>
            <person name="Dalin E."/>
            <person name="Tice H."/>
            <person name="Bruce D."/>
            <person name="Goodwin L."/>
            <person name="Pitluck S."/>
            <person name="Schmutz J."/>
            <person name="Larimer F."/>
            <person name="Land M."/>
            <person name="Hauser L."/>
            <person name="Kyrpides N."/>
            <person name="Mikhailova N."/>
            <person name="Liu Z."/>
            <person name="Li T."/>
            <person name="Zhao F."/>
            <person name="Overmann J."/>
            <person name="Bryant D.A."/>
            <person name="Richardson P."/>
        </authorList>
    </citation>
    <scope>NUCLEOTIDE SEQUENCE [LARGE SCALE GENOMIC DNA]</scope>
    <source>
        <strain evidence="5">DSM 5477 / BU-1</strain>
    </source>
</reference>
<protein>
    <submittedName>
        <fullName evidence="4">Putative lipoprotein</fullName>
    </submittedName>
</protein>
<name>B4SH36_PELPB</name>
<dbReference type="SUPFAM" id="SSF48452">
    <property type="entry name" value="TPR-like"/>
    <property type="match status" value="1"/>
</dbReference>
<dbReference type="eggNOG" id="COG4105">
    <property type="taxonomic scope" value="Bacteria"/>
</dbReference>
<dbReference type="InterPro" id="IPR039565">
    <property type="entry name" value="BamD-like"/>
</dbReference>
<evidence type="ECO:0000313" key="5">
    <source>
        <dbReference type="Proteomes" id="UP000002724"/>
    </source>
</evidence>
<feature type="chain" id="PRO_5002823286" evidence="2">
    <location>
        <begin position="32"/>
        <end position="298"/>
    </location>
</feature>
<dbReference type="HOGENOM" id="CLU_899244_0_0_10"/>
<dbReference type="STRING" id="324925.Ppha_2881"/>
<accession>B4SH36</accession>
<dbReference type="EMBL" id="CP001110">
    <property type="protein sequence ID" value="ACF45024.1"/>
    <property type="molecule type" value="Genomic_DNA"/>
</dbReference>
<dbReference type="OrthoDB" id="9770761at2"/>
<dbReference type="KEGG" id="pph:Ppha_2881"/>
<dbReference type="Pfam" id="PF13525">
    <property type="entry name" value="YfiO"/>
    <property type="match status" value="1"/>
</dbReference>
<dbReference type="InterPro" id="IPR011990">
    <property type="entry name" value="TPR-like_helical_dom_sf"/>
</dbReference>
<dbReference type="Pfam" id="PF13174">
    <property type="entry name" value="TPR_6"/>
    <property type="match status" value="1"/>
</dbReference>
<dbReference type="PROSITE" id="PS51257">
    <property type="entry name" value="PROKAR_LIPOPROTEIN"/>
    <property type="match status" value="1"/>
</dbReference>
<sequence length="298" mass="34122" precursor="true">MSVNRFISRSALMLLATGLLMSSGCSSSKPAKISATTRVNEAYGKAVKMYDKRDYQGAALGLESLLFTSRATALEDDVLFLLAQSYYHSGQYLLAAEMFTKLQQQISSTPYARTAQFMLAKSYEQLSPHFELDQEHTAKAITQFATYLDLYPMVDSSKIASDVTTYRELLKINPDNASYKQSYATATTQFARIDTLRYAEKAIPVLREKLAKNTFFIARQYVQLKKYKAAGIFYDELIKRYPDTVYIKPAWEGKIDVLMKRKKWFDASQALDQYLQNFPDKQKDMEDNRDKIKQNTKS</sequence>
<feature type="domain" description="Outer membrane lipoprotein BamD-like" evidence="3">
    <location>
        <begin position="39"/>
        <end position="165"/>
    </location>
</feature>